<keyword evidence="1" id="KW-0238">DNA-binding</keyword>
<keyword evidence="4" id="KW-1185">Reference proteome</keyword>
<accession>A0ABX2V854</accession>
<proteinExistence type="predicted"/>
<organism evidence="3 4">
    <name type="scientific">Exiguobacterium undae</name>
    <dbReference type="NCBI Taxonomy" id="169177"/>
    <lineage>
        <taxon>Bacteria</taxon>
        <taxon>Bacillati</taxon>
        <taxon>Bacillota</taxon>
        <taxon>Bacilli</taxon>
        <taxon>Bacillales</taxon>
        <taxon>Bacillales Family XII. Incertae Sedis</taxon>
        <taxon>Exiguobacterium</taxon>
    </lineage>
</organism>
<name>A0ABX2V854_9BACL</name>
<evidence type="ECO:0000313" key="3">
    <source>
        <dbReference type="EMBL" id="OAN14403.1"/>
    </source>
</evidence>
<comment type="caution">
    <text evidence="3">The sequence shown here is derived from an EMBL/GenBank/DDBJ whole genome shotgun (WGS) entry which is preliminary data.</text>
</comment>
<dbReference type="RefSeq" id="WP_028105651.1">
    <property type="nucleotide sequence ID" value="NZ_LVVL01000001.1"/>
</dbReference>
<dbReference type="EMBL" id="LVVL01000001">
    <property type="protein sequence ID" value="OAN14403.1"/>
    <property type="molecule type" value="Genomic_DNA"/>
</dbReference>
<dbReference type="InterPro" id="IPR050807">
    <property type="entry name" value="TransReg_Diox_bact_type"/>
</dbReference>
<protein>
    <submittedName>
        <fullName evidence="3">Transcriptional regulator</fullName>
    </submittedName>
</protein>
<dbReference type="Gene3D" id="1.10.260.40">
    <property type="entry name" value="lambda repressor-like DNA-binding domains"/>
    <property type="match status" value="1"/>
</dbReference>
<dbReference type="SUPFAM" id="SSF47413">
    <property type="entry name" value="lambda repressor-like DNA-binding domains"/>
    <property type="match status" value="1"/>
</dbReference>
<dbReference type="Proteomes" id="UP000078447">
    <property type="component" value="Unassembled WGS sequence"/>
</dbReference>
<dbReference type="PANTHER" id="PTHR46797:SF1">
    <property type="entry name" value="METHYLPHOSPHONATE SYNTHASE"/>
    <property type="match status" value="1"/>
</dbReference>
<dbReference type="PANTHER" id="PTHR46797">
    <property type="entry name" value="HTH-TYPE TRANSCRIPTIONAL REGULATOR"/>
    <property type="match status" value="1"/>
</dbReference>
<evidence type="ECO:0000256" key="1">
    <source>
        <dbReference type="ARBA" id="ARBA00023125"/>
    </source>
</evidence>
<gene>
    <name evidence="3" type="ORF">A3783_00315</name>
</gene>
<dbReference type="Pfam" id="PF01381">
    <property type="entry name" value="HTH_3"/>
    <property type="match status" value="1"/>
</dbReference>
<dbReference type="PROSITE" id="PS50943">
    <property type="entry name" value="HTH_CROC1"/>
    <property type="match status" value="1"/>
</dbReference>
<sequence length="139" mass="15968">MNRALGKKIMQLRKQHRYTQKHLAERCGETVTSISAYERGQRIPTTQVLERLAMALNTTVIDLIDPKYVQHPSLQEFIDQSLEPTQPLDFKPVLEDILVHLTLSNEVYFNGRLLTQEVRDHMATSVNQALQQGLQSIKT</sequence>
<dbReference type="InterPro" id="IPR010982">
    <property type="entry name" value="Lambda_DNA-bd_dom_sf"/>
</dbReference>
<evidence type="ECO:0000259" key="2">
    <source>
        <dbReference type="PROSITE" id="PS50943"/>
    </source>
</evidence>
<dbReference type="InterPro" id="IPR001387">
    <property type="entry name" value="Cro/C1-type_HTH"/>
</dbReference>
<evidence type="ECO:0000313" key="4">
    <source>
        <dbReference type="Proteomes" id="UP000078447"/>
    </source>
</evidence>
<dbReference type="SMART" id="SM00530">
    <property type="entry name" value="HTH_XRE"/>
    <property type="match status" value="1"/>
</dbReference>
<feature type="domain" description="HTH cro/C1-type" evidence="2">
    <location>
        <begin position="9"/>
        <end position="63"/>
    </location>
</feature>
<dbReference type="CDD" id="cd00093">
    <property type="entry name" value="HTH_XRE"/>
    <property type="match status" value="1"/>
</dbReference>
<reference evidence="3 4" key="1">
    <citation type="submission" date="2016-03" db="EMBL/GenBank/DDBJ databases">
        <authorList>
            <person name="Cho S.-Y."/>
            <person name="Lim S."/>
            <person name="Kim H."/>
            <person name="Soh E.H."/>
            <person name="Moon J.S."/>
        </authorList>
    </citation>
    <scope>NUCLEOTIDE SEQUENCE [LARGE SCALE GENOMIC DNA]</scope>
    <source>
        <strain evidence="3 4">KCTC 3810</strain>
    </source>
</reference>